<keyword evidence="3" id="KW-1185">Reference proteome</keyword>
<gene>
    <name evidence="2" type="ORF">CIK66_09845</name>
</gene>
<organism evidence="2 3">
    <name type="scientific">Brachybacterium alimentarium</name>
    <dbReference type="NCBI Taxonomy" id="47845"/>
    <lineage>
        <taxon>Bacteria</taxon>
        <taxon>Bacillati</taxon>
        <taxon>Actinomycetota</taxon>
        <taxon>Actinomycetes</taxon>
        <taxon>Micrococcales</taxon>
        <taxon>Dermabacteraceae</taxon>
        <taxon>Brachybacterium</taxon>
    </lineage>
</organism>
<accession>A0A2A3YIQ5</accession>
<evidence type="ECO:0000313" key="3">
    <source>
        <dbReference type="Proteomes" id="UP000218598"/>
    </source>
</evidence>
<comment type="caution">
    <text evidence="2">The sequence shown here is derived from an EMBL/GenBank/DDBJ whole genome shotgun (WGS) entry which is preliminary data.</text>
</comment>
<proteinExistence type="predicted"/>
<protein>
    <submittedName>
        <fullName evidence="2">Uncharacterized protein</fullName>
    </submittedName>
</protein>
<name>A0A2A3YIQ5_9MICO</name>
<feature type="region of interest" description="Disordered" evidence="1">
    <location>
        <begin position="34"/>
        <end position="61"/>
    </location>
</feature>
<sequence length="61" mass="6277">MLDAVTEQSPQGDAVATGTSCGFAWRSHGCPAKIGPIGHEPHDQGDMSLHAGSRSTLVDTS</sequence>
<evidence type="ECO:0000256" key="1">
    <source>
        <dbReference type="SAM" id="MobiDB-lite"/>
    </source>
</evidence>
<dbReference type="AlphaFoldDB" id="A0A2A3YIQ5"/>
<evidence type="ECO:0000313" key="2">
    <source>
        <dbReference type="EMBL" id="PCC39174.1"/>
    </source>
</evidence>
<dbReference type="EMBL" id="NRGR01000016">
    <property type="protein sequence ID" value="PCC39174.1"/>
    <property type="molecule type" value="Genomic_DNA"/>
</dbReference>
<dbReference type="Proteomes" id="UP000218598">
    <property type="component" value="Unassembled WGS sequence"/>
</dbReference>
<reference evidence="2 3" key="1">
    <citation type="journal article" date="2017" name="Elife">
        <title>Extensive horizontal gene transfer in cheese-associated bacteria.</title>
        <authorList>
            <person name="Bonham K.S."/>
            <person name="Wolfe B.E."/>
            <person name="Dutton R.J."/>
        </authorList>
    </citation>
    <scope>NUCLEOTIDE SEQUENCE [LARGE SCALE GENOMIC DNA]</scope>
    <source>
        <strain evidence="2 3">341_9</strain>
    </source>
</reference>